<evidence type="ECO:0000313" key="6">
    <source>
        <dbReference type="EMBL" id="QDT62853.1"/>
    </source>
</evidence>
<dbReference type="InterPro" id="IPR000917">
    <property type="entry name" value="Sulfatase_N"/>
</dbReference>
<keyword evidence="7" id="KW-1185">Reference proteome</keyword>
<accession>A0A517T399</accession>
<protein>
    <submittedName>
        <fullName evidence="6">Arylsulfatase</fullName>
        <ecNumber evidence="6">3.1.6.1</ecNumber>
    </submittedName>
</protein>
<dbReference type="GO" id="GO:0046872">
    <property type="term" value="F:metal ion binding"/>
    <property type="evidence" value="ECO:0007669"/>
    <property type="project" value="UniProtKB-KW"/>
</dbReference>
<organism evidence="6 7">
    <name type="scientific">Calycomorphotria hydatis</name>
    <dbReference type="NCBI Taxonomy" id="2528027"/>
    <lineage>
        <taxon>Bacteria</taxon>
        <taxon>Pseudomonadati</taxon>
        <taxon>Planctomycetota</taxon>
        <taxon>Planctomycetia</taxon>
        <taxon>Planctomycetales</taxon>
        <taxon>Planctomycetaceae</taxon>
        <taxon>Calycomorphotria</taxon>
    </lineage>
</organism>
<dbReference type="PANTHER" id="PTHR42693">
    <property type="entry name" value="ARYLSULFATASE FAMILY MEMBER"/>
    <property type="match status" value="1"/>
</dbReference>
<dbReference type="EC" id="3.1.6.1" evidence="6"/>
<dbReference type="Gene3D" id="3.40.720.10">
    <property type="entry name" value="Alkaline Phosphatase, subunit A"/>
    <property type="match status" value="1"/>
</dbReference>
<dbReference type="PROSITE" id="PS00523">
    <property type="entry name" value="SULFATASE_1"/>
    <property type="match status" value="1"/>
</dbReference>
<feature type="domain" description="Sulfatase N-terminal" evidence="5">
    <location>
        <begin position="36"/>
        <end position="384"/>
    </location>
</feature>
<dbReference type="GO" id="GO:0004065">
    <property type="term" value="F:arylsulfatase activity"/>
    <property type="evidence" value="ECO:0007669"/>
    <property type="project" value="UniProtKB-EC"/>
</dbReference>
<dbReference type="InterPro" id="IPR017850">
    <property type="entry name" value="Alkaline_phosphatase_core_sf"/>
</dbReference>
<evidence type="ECO:0000256" key="3">
    <source>
        <dbReference type="ARBA" id="ARBA00022801"/>
    </source>
</evidence>
<comment type="similarity">
    <text evidence="1">Belongs to the sulfatase family.</text>
</comment>
<keyword evidence="2" id="KW-0479">Metal-binding</keyword>
<dbReference type="InterPro" id="IPR050738">
    <property type="entry name" value="Sulfatase"/>
</dbReference>
<dbReference type="KEGG" id="chya:V22_00510"/>
<keyword evidence="4" id="KW-0106">Calcium</keyword>
<reference evidence="6 7" key="1">
    <citation type="submission" date="2019-02" db="EMBL/GenBank/DDBJ databases">
        <title>Deep-cultivation of Planctomycetes and their phenomic and genomic characterization uncovers novel biology.</title>
        <authorList>
            <person name="Wiegand S."/>
            <person name="Jogler M."/>
            <person name="Boedeker C."/>
            <person name="Pinto D."/>
            <person name="Vollmers J."/>
            <person name="Rivas-Marin E."/>
            <person name="Kohn T."/>
            <person name="Peeters S.H."/>
            <person name="Heuer A."/>
            <person name="Rast P."/>
            <person name="Oberbeckmann S."/>
            <person name="Bunk B."/>
            <person name="Jeske O."/>
            <person name="Meyerdierks A."/>
            <person name="Storesund J.E."/>
            <person name="Kallscheuer N."/>
            <person name="Luecker S."/>
            <person name="Lage O.M."/>
            <person name="Pohl T."/>
            <person name="Merkel B.J."/>
            <person name="Hornburger P."/>
            <person name="Mueller R.-W."/>
            <person name="Bruemmer F."/>
            <person name="Labrenz M."/>
            <person name="Spormann A.M."/>
            <person name="Op den Camp H."/>
            <person name="Overmann J."/>
            <person name="Amann R."/>
            <person name="Jetten M.S.M."/>
            <person name="Mascher T."/>
            <person name="Medema M.H."/>
            <person name="Devos D.P."/>
            <person name="Kaster A.-K."/>
            <person name="Ovreas L."/>
            <person name="Rohde M."/>
            <person name="Galperin M.Y."/>
            <person name="Jogler C."/>
        </authorList>
    </citation>
    <scope>NUCLEOTIDE SEQUENCE [LARGE SCALE GENOMIC DNA]</scope>
    <source>
        <strain evidence="6 7">V22</strain>
    </source>
</reference>
<dbReference type="SUPFAM" id="SSF53649">
    <property type="entry name" value="Alkaline phosphatase-like"/>
    <property type="match status" value="1"/>
</dbReference>
<dbReference type="CDD" id="cd16143">
    <property type="entry name" value="ARS_like"/>
    <property type="match status" value="1"/>
</dbReference>
<name>A0A517T399_9PLAN</name>
<evidence type="ECO:0000313" key="7">
    <source>
        <dbReference type="Proteomes" id="UP000319976"/>
    </source>
</evidence>
<proteinExistence type="inferred from homology"/>
<evidence type="ECO:0000259" key="5">
    <source>
        <dbReference type="Pfam" id="PF00884"/>
    </source>
</evidence>
<evidence type="ECO:0000256" key="2">
    <source>
        <dbReference type="ARBA" id="ARBA00022723"/>
    </source>
</evidence>
<dbReference type="PROSITE" id="PS00149">
    <property type="entry name" value="SULFATASE_2"/>
    <property type="match status" value="1"/>
</dbReference>
<dbReference type="Proteomes" id="UP000319976">
    <property type="component" value="Chromosome"/>
</dbReference>
<evidence type="ECO:0000256" key="4">
    <source>
        <dbReference type="ARBA" id="ARBA00022837"/>
    </source>
</evidence>
<evidence type="ECO:0000256" key="1">
    <source>
        <dbReference type="ARBA" id="ARBA00008779"/>
    </source>
</evidence>
<dbReference type="PANTHER" id="PTHR42693:SF53">
    <property type="entry name" value="ENDO-4-O-SULFATASE"/>
    <property type="match status" value="1"/>
</dbReference>
<sequence length="520" mass="57141">MIDCMNTSMKPTQYLFALMLCLNMLYVSQIIADEKPNIVVILADDLGYGNLGCYGATHVSTPNIDQLARQGKSFSDAHSASAVCTPSRYALVTGQYPARHDLWKAVFLKSPLVIDTERTTIADVLKRAGYSTACIGKWHLGWGNKKPTDWNAPLRPGPLDLGFDYYFGVPIVNSHPPFVYVENDQVVGYDANDPFVYGQKAQTREFEEKFHLKHIGGAKEAHAAYNDESVGTILTEKATSWIHEKSAEDSPFFLYLATTNIHHPFTPAKRFQGTSKAGRYGDFIHELDWIVGEVTATLKEAGVFENTLLIFTSDNGGMLNRGGQEAYRRGHHMNGDLFGFKFDAWEGGHRVPFIACWPGRIEAGSESNSLVSNIDLLATVAAVTQQELGEDEGPDSVNLLPAFLGDGEITVREELIIAPAESENVSLRQGEWMLISSRGGGGFRSPNVGDHAFGGPAATKFTGQINSDIADGKIKPDAPKQQLYNLSNDPGQSTNVIRNHPEIAQQMRMRIKEILGNGSR</sequence>
<dbReference type="Gene3D" id="3.30.1120.10">
    <property type="match status" value="1"/>
</dbReference>
<dbReference type="Pfam" id="PF00884">
    <property type="entry name" value="Sulfatase"/>
    <property type="match status" value="1"/>
</dbReference>
<keyword evidence="3 6" id="KW-0378">Hydrolase</keyword>
<dbReference type="AlphaFoldDB" id="A0A517T399"/>
<dbReference type="InterPro" id="IPR024607">
    <property type="entry name" value="Sulfatase_CS"/>
</dbReference>
<dbReference type="EMBL" id="CP036316">
    <property type="protein sequence ID" value="QDT62853.1"/>
    <property type="molecule type" value="Genomic_DNA"/>
</dbReference>
<gene>
    <name evidence="6" type="primary">atsA_5</name>
    <name evidence="6" type="ORF">V22_00510</name>
</gene>